<evidence type="ECO:0000256" key="1">
    <source>
        <dbReference type="SAM" id="MobiDB-lite"/>
    </source>
</evidence>
<feature type="region of interest" description="Disordered" evidence="1">
    <location>
        <begin position="1"/>
        <end position="61"/>
    </location>
</feature>
<gene>
    <name evidence="2" type="ORF">BTDB27_p000094</name>
</gene>
<dbReference type="Proteomes" id="UP000030682">
    <property type="component" value="Unassembled WGS sequence"/>
</dbReference>
<reference evidence="2" key="1">
    <citation type="submission" date="2014-01" db="EMBL/GenBank/DDBJ databases">
        <title>Draft genome sequence of highly nematicidal Bacillus thuringiensis DB27.</title>
        <authorList>
            <person name="Iatsenko I."/>
            <person name="Pickard D."/>
            <person name="Corton C."/>
            <person name="Dougan G."/>
            <person name="Sommer R.J."/>
        </authorList>
    </citation>
    <scope>NUCLEOTIDE SEQUENCE [LARGE SCALE GENOMIC DNA]</scope>
    <source>
        <strain evidence="2">DB27</strain>
    </source>
</reference>
<organism evidence="2">
    <name type="scientific">Bacillus thuringiensis DB27</name>
    <dbReference type="NCBI Taxonomy" id="1431339"/>
    <lineage>
        <taxon>Bacteria</taxon>
        <taxon>Bacillati</taxon>
        <taxon>Bacillota</taxon>
        <taxon>Bacilli</taxon>
        <taxon>Bacillales</taxon>
        <taxon>Bacillaceae</taxon>
        <taxon>Bacillus</taxon>
        <taxon>Bacillus cereus group</taxon>
    </lineage>
</organism>
<accession>W8YLX2</accession>
<dbReference type="EMBL" id="HG810023">
    <property type="protein sequence ID" value="CDN39431.1"/>
    <property type="molecule type" value="Genomic_DNA"/>
</dbReference>
<proteinExistence type="predicted"/>
<protein>
    <submittedName>
        <fullName evidence="2">Uncharacterized protein</fullName>
    </submittedName>
</protein>
<dbReference type="RefSeq" id="WP_033697673.1">
    <property type="nucleotide sequence ID" value="NZ_HG810023.1"/>
</dbReference>
<dbReference type="HOGENOM" id="CLU_198051_0_0_9"/>
<name>W8YLX2_BACTU</name>
<sequence length="61" mass="6172">MNYIITRNADGNTGGMSQHGNGGGSKSAHGDTGHHFEPGVGWKYAHGNTGGSPIKGHGKGI</sequence>
<reference evidence="2" key="2">
    <citation type="submission" date="2014-01" db="EMBL/GenBank/DDBJ databases">
        <authorList>
            <person name="Aslett M."/>
        </authorList>
    </citation>
    <scope>NUCLEOTIDE SEQUENCE [LARGE SCALE GENOMIC DNA]</scope>
    <source>
        <strain evidence="2">DB27</strain>
    </source>
</reference>
<feature type="compositionally biased region" description="Basic and acidic residues" evidence="1">
    <location>
        <begin position="28"/>
        <end position="37"/>
    </location>
</feature>
<evidence type="ECO:0000313" key="2">
    <source>
        <dbReference type="EMBL" id="CDN39431.1"/>
    </source>
</evidence>
<dbReference type="AlphaFoldDB" id="W8YLX2"/>